<evidence type="ECO:0000313" key="3">
    <source>
        <dbReference type="Proteomes" id="UP000006362"/>
    </source>
</evidence>
<name>E8T5P4_THEA1</name>
<keyword evidence="1" id="KW-0812">Transmembrane</keyword>
<reference evidence="2" key="1">
    <citation type="submission" date="2011-01" db="EMBL/GenBank/DDBJ databases">
        <title>Complete sequence of chromosome of Thermovibrio ammonificans HB-1.</title>
        <authorList>
            <consortium name="US DOE Joint Genome Institute"/>
            <person name="Lucas S."/>
            <person name="Copeland A."/>
            <person name="Lapidus A."/>
            <person name="Cheng J.-F."/>
            <person name="Goodwin L."/>
            <person name="Pitluck S."/>
            <person name="Davenport K."/>
            <person name="Detter J.C."/>
            <person name="Han C."/>
            <person name="Tapia R."/>
            <person name="Land M."/>
            <person name="Hauser L."/>
            <person name="Kyrpides N."/>
            <person name="Ivanova N."/>
            <person name="Ovchinnikova G."/>
            <person name="Vetriani C."/>
            <person name="Woyke T."/>
        </authorList>
    </citation>
    <scope>NUCLEOTIDE SEQUENCE [LARGE SCALE GENOMIC DNA]</scope>
    <source>
        <strain evidence="2">HB-1</strain>
    </source>
</reference>
<proteinExistence type="predicted"/>
<gene>
    <name evidence="2" type="ordered locus">Theam_0547</name>
</gene>
<sequence length="51" mass="5568">MKFLEKVAAFLLGAIRLGITLLAPLLLQKIWVVIHISVDIIYTTPPPGLLG</sequence>
<dbReference type="KEGG" id="tam:Theam_0547"/>
<keyword evidence="3" id="KW-1185">Reference proteome</keyword>
<evidence type="ECO:0000256" key="1">
    <source>
        <dbReference type="SAM" id="Phobius"/>
    </source>
</evidence>
<keyword evidence="1" id="KW-0472">Membrane</keyword>
<accession>E8T5P4</accession>
<keyword evidence="1" id="KW-1133">Transmembrane helix</keyword>
<organism evidence="2 3">
    <name type="scientific">Thermovibrio ammonificans (strain DSM 15698 / JCM 12110 / HB-1)</name>
    <dbReference type="NCBI Taxonomy" id="648996"/>
    <lineage>
        <taxon>Bacteria</taxon>
        <taxon>Pseudomonadati</taxon>
        <taxon>Aquificota</taxon>
        <taxon>Aquificia</taxon>
        <taxon>Desulfurobacteriales</taxon>
        <taxon>Desulfurobacteriaceae</taxon>
        <taxon>Thermovibrio</taxon>
    </lineage>
</organism>
<protein>
    <submittedName>
        <fullName evidence="2">Uncharacterized protein</fullName>
    </submittedName>
</protein>
<evidence type="ECO:0000313" key="2">
    <source>
        <dbReference type="EMBL" id="ADU96519.1"/>
    </source>
</evidence>
<feature type="transmembrane region" description="Helical" evidence="1">
    <location>
        <begin position="7"/>
        <end position="27"/>
    </location>
</feature>
<dbReference type="EMBL" id="CP002444">
    <property type="protein sequence ID" value="ADU96519.1"/>
    <property type="molecule type" value="Genomic_DNA"/>
</dbReference>
<dbReference type="Proteomes" id="UP000006362">
    <property type="component" value="Chromosome"/>
</dbReference>
<dbReference type="AlphaFoldDB" id="E8T5P4"/>
<dbReference type="HOGENOM" id="CLU_3104875_0_0_0"/>
<dbReference type="STRING" id="648996.Theam_0547"/>